<evidence type="ECO:0000256" key="6">
    <source>
        <dbReference type="ARBA" id="ARBA00030030"/>
    </source>
</evidence>
<evidence type="ECO:0000256" key="1">
    <source>
        <dbReference type="ARBA" id="ARBA00022722"/>
    </source>
</evidence>
<feature type="non-terminal residue" evidence="8">
    <location>
        <position position="278"/>
    </location>
</feature>
<dbReference type="Proteomes" id="UP000803844">
    <property type="component" value="Unassembled WGS sequence"/>
</dbReference>
<dbReference type="PANTHER" id="PTHR13522:SF3">
    <property type="entry name" value="U6 SNRNA PHOSPHODIESTERASE 1"/>
    <property type="match status" value="1"/>
</dbReference>
<evidence type="ECO:0000313" key="8">
    <source>
        <dbReference type="EMBL" id="KAF3764684.1"/>
    </source>
</evidence>
<gene>
    <name evidence="8" type="ORF">M406DRAFT_27966</name>
</gene>
<dbReference type="GO" id="GO:0000175">
    <property type="term" value="F:3'-5'-RNA exonuclease activity"/>
    <property type="evidence" value="ECO:0007669"/>
    <property type="project" value="TreeGrafter"/>
</dbReference>
<feature type="non-terminal residue" evidence="8">
    <location>
        <position position="1"/>
    </location>
</feature>
<evidence type="ECO:0000256" key="2">
    <source>
        <dbReference type="ARBA" id="ARBA00022801"/>
    </source>
</evidence>
<dbReference type="GO" id="GO:0034477">
    <property type="term" value="P:U6 snRNA 3'-end processing"/>
    <property type="evidence" value="ECO:0007669"/>
    <property type="project" value="InterPro"/>
</dbReference>
<reference evidence="8" key="1">
    <citation type="journal article" date="2020" name="Phytopathology">
        <title>Genome sequence of the chestnut blight fungus Cryphonectria parasitica EP155: A fundamental resource for an archetypical invasive plant pathogen.</title>
        <authorList>
            <person name="Crouch J.A."/>
            <person name="Dawe A."/>
            <person name="Aerts A."/>
            <person name="Barry K."/>
            <person name="Churchill A.C.L."/>
            <person name="Grimwood J."/>
            <person name="Hillman B."/>
            <person name="Milgroom M.G."/>
            <person name="Pangilinan J."/>
            <person name="Smith M."/>
            <person name="Salamov A."/>
            <person name="Schmutz J."/>
            <person name="Yadav J."/>
            <person name="Grigoriev I.V."/>
            <person name="Nuss D."/>
        </authorList>
    </citation>
    <scope>NUCLEOTIDE SEQUENCE</scope>
    <source>
        <strain evidence="8">EP155</strain>
    </source>
</reference>
<sequence length="278" mass="29958">SPLPPLPPSFHNLYATTVRPAAADLPSLHQGRKRVIPHVPGNWPSHLYAEWHPDPIHHAALTSLLDALTTTTTNNNNAGLELTTFLTSDLGAPLPLHVSLSRPFVLRTSEREPFLATLERDIAASGVRAFVLVPDGLAWFRSAEGGRSFLVLRRRTKKNYQLSTLLGKCNDLVAAYGQPRLYARSGNDDDDGTTAASREGGGVQAVGGGEEDDAAGSVDDAFHVSIAWSFAVPTADIREQTAAVFARKEFQEGIMRAIRIPVNGVKVKIGNVVTDIAL</sequence>
<dbReference type="RefSeq" id="XP_040775645.1">
    <property type="nucleotide sequence ID" value="XM_040918390.1"/>
</dbReference>
<feature type="region of interest" description="Disordered" evidence="7">
    <location>
        <begin position="183"/>
        <end position="213"/>
    </location>
</feature>
<organism evidence="8 9">
    <name type="scientific">Cryphonectria parasitica (strain ATCC 38755 / EP155)</name>
    <dbReference type="NCBI Taxonomy" id="660469"/>
    <lineage>
        <taxon>Eukaryota</taxon>
        <taxon>Fungi</taxon>
        <taxon>Dikarya</taxon>
        <taxon>Ascomycota</taxon>
        <taxon>Pezizomycotina</taxon>
        <taxon>Sordariomycetes</taxon>
        <taxon>Sordariomycetidae</taxon>
        <taxon>Diaporthales</taxon>
        <taxon>Cryphonectriaceae</taxon>
        <taxon>Cryphonectria-Endothia species complex</taxon>
        <taxon>Cryphonectria</taxon>
    </lineage>
</organism>
<dbReference type="HAMAP" id="MF_03040">
    <property type="entry name" value="USB1"/>
    <property type="match status" value="1"/>
</dbReference>
<keyword evidence="4" id="KW-0539">Nucleus</keyword>
<proteinExistence type="inferred from homology"/>
<dbReference type="GO" id="GO:0016829">
    <property type="term" value="F:lyase activity"/>
    <property type="evidence" value="ECO:0007669"/>
    <property type="project" value="UniProtKB-KW"/>
</dbReference>
<dbReference type="InterPro" id="IPR027521">
    <property type="entry name" value="Usb1"/>
</dbReference>
<comment type="caution">
    <text evidence="8">The sequence shown here is derived from an EMBL/GenBank/DDBJ whole genome shotgun (WGS) entry which is preliminary data.</text>
</comment>
<dbReference type="AlphaFoldDB" id="A0A9P4Y1A6"/>
<dbReference type="GeneID" id="63835519"/>
<accession>A0A9P4Y1A6</accession>
<evidence type="ECO:0000256" key="4">
    <source>
        <dbReference type="ARBA" id="ARBA00023242"/>
    </source>
</evidence>
<dbReference type="Gene3D" id="3.90.1140.10">
    <property type="entry name" value="Cyclic phosphodiesterase"/>
    <property type="match status" value="1"/>
</dbReference>
<dbReference type="PANTHER" id="PTHR13522">
    <property type="entry name" value="U6 SNRNA PHOSPHODIESTERASE 1"/>
    <property type="match status" value="1"/>
</dbReference>
<evidence type="ECO:0000313" key="9">
    <source>
        <dbReference type="Proteomes" id="UP000803844"/>
    </source>
</evidence>
<evidence type="ECO:0000256" key="5">
    <source>
        <dbReference type="ARBA" id="ARBA00029543"/>
    </source>
</evidence>
<evidence type="ECO:0000256" key="3">
    <source>
        <dbReference type="ARBA" id="ARBA00023239"/>
    </source>
</evidence>
<name>A0A9P4Y1A6_CRYP1</name>
<evidence type="ECO:0000256" key="7">
    <source>
        <dbReference type="SAM" id="MobiDB-lite"/>
    </source>
</evidence>
<dbReference type="Pfam" id="PF09749">
    <property type="entry name" value="HVSL"/>
    <property type="match status" value="1"/>
</dbReference>
<dbReference type="OrthoDB" id="49151at2759"/>
<protein>
    <recommendedName>
        <fullName evidence="5">U6 snRNA phosphodiesterase 1</fullName>
    </recommendedName>
    <alternativeName>
        <fullName evidence="6">3'-5' RNA exonuclease USB1</fullName>
    </alternativeName>
</protein>
<feature type="compositionally biased region" description="Gly residues" evidence="7">
    <location>
        <begin position="199"/>
        <end position="208"/>
    </location>
</feature>
<dbReference type="GO" id="GO:0005634">
    <property type="term" value="C:nucleus"/>
    <property type="evidence" value="ECO:0007669"/>
    <property type="project" value="TreeGrafter"/>
</dbReference>
<keyword evidence="3" id="KW-0456">Lyase</keyword>
<keyword evidence="2" id="KW-0378">Hydrolase</keyword>
<keyword evidence="1" id="KW-0540">Nuclease</keyword>
<keyword evidence="9" id="KW-1185">Reference proteome</keyword>
<dbReference type="EMBL" id="MU032348">
    <property type="protein sequence ID" value="KAF3764684.1"/>
    <property type="molecule type" value="Genomic_DNA"/>
</dbReference>